<evidence type="ECO:0000313" key="17">
    <source>
        <dbReference type="Ensembl" id="ENSLLEP00000038746.1"/>
    </source>
</evidence>
<feature type="transmembrane region" description="Helical" evidence="16">
    <location>
        <begin position="6"/>
        <end position="22"/>
    </location>
</feature>
<dbReference type="InterPro" id="IPR036396">
    <property type="entry name" value="Cyt_P450_sf"/>
</dbReference>
<dbReference type="PRINTS" id="PR01684">
    <property type="entry name" value="EP450ICYP2A"/>
</dbReference>
<feature type="region of interest" description="Disordered" evidence="15">
    <location>
        <begin position="470"/>
        <end position="493"/>
    </location>
</feature>
<dbReference type="GO" id="GO:0005506">
    <property type="term" value="F:iron ion binding"/>
    <property type="evidence" value="ECO:0007669"/>
    <property type="project" value="InterPro"/>
</dbReference>
<evidence type="ECO:0000256" key="10">
    <source>
        <dbReference type="ARBA" id="ARBA00023004"/>
    </source>
</evidence>
<feature type="compositionally biased region" description="Polar residues" evidence="15">
    <location>
        <begin position="476"/>
        <end position="493"/>
    </location>
</feature>
<evidence type="ECO:0000256" key="4">
    <source>
        <dbReference type="ARBA" id="ARBA00010617"/>
    </source>
</evidence>
<dbReference type="InterPro" id="IPR008067">
    <property type="entry name" value="Cyt_P450_E_grp-I_CYP2A-like"/>
</dbReference>
<evidence type="ECO:0000256" key="3">
    <source>
        <dbReference type="ARBA" id="ARBA00004586"/>
    </source>
</evidence>
<keyword evidence="8" id="KW-0492">Microsome</keyword>
<dbReference type="PRINTS" id="PR00385">
    <property type="entry name" value="P450"/>
</dbReference>
<name>A0A8C5QM17_9ANUR</name>
<dbReference type="PROSITE" id="PS00086">
    <property type="entry name" value="CYTOCHROME_P450"/>
    <property type="match status" value="1"/>
</dbReference>
<evidence type="ECO:0000256" key="5">
    <source>
        <dbReference type="ARBA" id="ARBA00022617"/>
    </source>
</evidence>
<accession>A0A8C5QM17</accession>
<evidence type="ECO:0000256" key="8">
    <source>
        <dbReference type="ARBA" id="ARBA00022848"/>
    </source>
</evidence>
<evidence type="ECO:0000256" key="15">
    <source>
        <dbReference type="SAM" id="MobiDB-lite"/>
    </source>
</evidence>
<dbReference type="SUPFAM" id="SSF48264">
    <property type="entry name" value="Cytochrome P450"/>
    <property type="match status" value="1"/>
</dbReference>
<dbReference type="GO" id="GO:0020037">
    <property type="term" value="F:heme binding"/>
    <property type="evidence" value="ECO:0007669"/>
    <property type="project" value="InterPro"/>
</dbReference>
<dbReference type="GO" id="GO:0016712">
    <property type="term" value="F:oxidoreductase activity, acting on paired donors, with incorporation or reduction of molecular oxygen, reduced flavin or flavoprotein as one donor, and incorporation of one atom of oxygen"/>
    <property type="evidence" value="ECO:0007669"/>
    <property type="project" value="InterPro"/>
</dbReference>
<keyword evidence="11 14" id="KW-0503">Monooxygenase</keyword>
<reference evidence="17" key="2">
    <citation type="submission" date="2025-09" db="UniProtKB">
        <authorList>
            <consortium name="Ensembl"/>
        </authorList>
    </citation>
    <scope>IDENTIFICATION</scope>
</reference>
<evidence type="ECO:0000256" key="12">
    <source>
        <dbReference type="ARBA" id="ARBA00023136"/>
    </source>
</evidence>
<comment type="subcellular location">
    <subcellularLocation>
        <location evidence="3">Endoplasmic reticulum membrane</location>
    </subcellularLocation>
    <subcellularLocation>
        <location evidence="2">Microsome membrane</location>
    </subcellularLocation>
</comment>
<dbReference type="AlphaFoldDB" id="A0A8C5QM17"/>
<comment type="similarity">
    <text evidence="4 14">Belongs to the cytochrome P450 family.</text>
</comment>
<evidence type="ECO:0000256" key="9">
    <source>
        <dbReference type="ARBA" id="ARBA00023002"/>
    </source>
</evidence>
<evidence type="ECO:0000256" key="14">
    <source>
        <dbReference type="RuleBase" id="RU000461"/>
    </source>
</evidence>
<keyword evidence="16" id="KW-1133">Transmembrane helix</keyword>
<proteinExistence type="inferred from homology"/>
<comment type="cofactor">
    <cofactor evidence="1 13">
        <name>heme</name>
        <dbReference type="ChEBI" id="CHEBI:30413"/>
    </cofactor>
</comment>
<protein>
    <submittedName>
        <fullName evidence="17">Uncharacterized protein</fullName>
    </submittedName>
</protein>
<keyword evidence="6 13" id="KW-0479">Metal-binding</keyword>
<dbReference type="OrthoDB" id="1103324at2759"/>
<dbReference type="InterPro" id="IPR050182">
    <property type="entry name" value="Cytochrome_P450_fam2"/>
</dbReference>
<keyword evidence="10 13" id="KW-0408">Iron</keyword>
<dbReference type="GeneTree" id="ENSGT00940000155736"/>
<evidence type="ECO:0000313" key="18">
    <source>
        <dbReference type="Proteomes" id="UP000694569"/>
    </source>
</evidence>
<sequence>MSEGLVWTFLVVSCVTLVLYLSHITRRGRSNLPPGPTPLPFLGNFLQMDTTEMPRCLMKLSEMYGPVFTLYMGSQCAVMLIGYDTVKEALMDHGDAFNDRGNMGVIDILFKDYGIIVTNGERWKTMRRFSLMILRNFGMGKRSNEEMIQEEAQHLLEEFRKKKDIAFDPTVLLQQAVSNIICSIVFGKRFEYDDKDFRNLMTHLRELFTQMSSVSGQLLQQFPHVLRRLPGPHQKIFTNLHRIKKYVMEQAESHRETLDPNFPRDFLDCFLTQMEEEKNNPSSEFHNENLCGTVFDLFFAGTETTSTSLRYGLQILLKHLEIQDKIQEEIDSVIGQDRCPTMEDRSKMPYTDAVIHEIQRFADIVPTGLIHGASKDTTFRGFHIPKGTLILPVLTSVLKDPNYFENPNQFDPNHFLDENSCFKKNDAFTPFSMGKRSCVGEGLARMELFVLIVSILQRFTLKATVDPKDIDITPEPKSNASRPRTYQMYTVPR</sequence>
<dbReference type="GO" id="GO:0008392">
    <property type="term" value="F:arachidonate epoxygenase activity"/>
    <property type="evidence" value="ECO:0007669"/>
    <property type="project" value="TreeGrafter"/>
</dbReference>
<evidence type="ECO:0000256" key="13">
    <source>
        <dbReference type="PIRSR" id="PIRSR602401-1"/>
    </source>
</evidence>
<dbReference type="PRINTS" id="PR00463">
    <property type="entry name" value="EP450I"/>
</dbReference>
<dbReference type="GO" id="GO:0019373">
    <property type="term" value="P:epoxygenase P450 pathway"/>
    <property type="evidence" value="ECO:0007669"/>
    <property type="project" value="TreeGrafter"/>
</dbReference>
<dbReference type="InterPro" id="IPR001128">
    <property type="entry name" value="Cyt_P450"/>
</dbReference>
<feature type="binding site" description="axial binding residue" evidence="13">
    <location>
        <position position="438"/>
    </location>
    <ligand>
        <name>heme</name>
        <dbReference type="ChEBI" id="CHEBI:30413"/>
    </ligand>
    <ligandPart>
        <name>Fe</name>
        <dbReference type="ChEBI" id="CHEBI:18248"/>
    </ligandPart>
</feature>
<keyword evidence="16" id="KW-0812">Transmembrane</keyword>
<keyword evidence="7" id="KW-0256">Endoplasmic reticulum</keyword>
<evidence type="ECO:0000256" key="6">
    <source>
        <dbReference type="ARBA" id="ARBA00022723"/>
    </source>
</evidence>
<dbReference type="PANTHER" id="PTHR24300:SF394">
    <property type="entry name" value="CYTOCHROME P450 2H2"/>
    <property type="match status" value="1"/>
</dbReference>
<evidence type="ECO:0000256" key="2">
    <source>
        <dbReference type="ARBA" id="ARBA00004524"/>
    </source>
</evidence>
<keyword evidence="12 16" id="KW-0472">Membrane</keyword>
<dbReference type="InterPro" id="IPR017972">
    <property type="entry name" value="Cyt_P450_CS"/>
</dbReference>
<keyword evidence="9 14" id="KW-0560">Oxidoreductase</keyword>
<dbReference type="GO" id="GO:0005789">
    <property type="term" value="C:endoplasmic reticulum membrane"/>
    <property type="evidence" value="ECO:0007669"/>
    <property type="project" value="UniProtKB-SubCell"/>
</dbReference>
<dbReference type="Proteomes" id="UP000694569">
    <property type="component" value="Unplaced"/>
</dbReference>
<evidence type="ECO:0000256" key="7">
    <source>
        <dbReference type="ARBA" id="ARBA00022824"/>
    </source>
</evidence>
<keyword evidence="18" id="KW-1185">Reference proteome</keyword>
<reference evidence="17" key="1">
    <citation type="submission" date="2025-08" db="UniProtKB">
        <authorList>
            <consortium name="Ensembl"/>
        </authorList>
    </citation>
    <scope>IDENTIFICATION</scope>
</reference>
<dbReference type="InterPro" id="IPR002401">
    <property type="entry name" value="Cyt_P450_E_grp-I"/>
</dbReference>
<dbReference type="Pfam" id="PF00067">
    <property type="entry name" value="p450"/>
    <property type="match status" value="1"/>
</dbReference>
<dbReference type="Ensembl" id="ENSLLET00000040280.1">
    <property type="protein sequence ID" value="ENSLLEP00000038746.1"/>
    <property type="gene ID" value="ENSLLEG00000024578.1"/>
</dbReference>
<evidence type="ECO:0000256" key="1">
    <source>
        <dbReference type="ARBA" id="ARBA00001971"/>
    </source>
</evidence>
<evidence type="ECO:0000256" key="11">
    <source>
        <dbReference type="ARBA" id="ARBA00023033"/>
    </source>
</evidence>
<dbReference type="PANTHER" id="PTHR24300">
    <property type="entry name" value="CYTOCHROME P450 508A4-RELATED"/>
    <property type="match status" value="1"/>
</dbReference>
<organism evidence="17 18">
    <name type="scientific">Leptobrachium leishanense</name>
    <name type="common">Leishan spiny toad</name>
    <dbReference type="NCBI Taxonomy" id="445787"/>
    <lineage>
        <taxon>Eukaryota</taxon>
        <taxon>Metazoa</taxon>
        <taxon>Chordata</taxon>
        <taxon>Craniata</taxon>
        <taxon>Vertebrata</taxon>
        <taxon>Euteleostomi</taxon>
        <taxon>Amphibia</taxon>
        <taxon>Batrachia</taxon>
        <taxon>Anura</taxon>
        <taxon>Pelobatoidea</taxon>
        <taxon>Megophryidae</taxon>
        <taxon>Leptobrachium</taxon>
    </lineage>
</organism>
<evidence type="ECO:0000256" key="16">
    <source>
        <dbReference type="SAM" id="Phobius"/>
    </source>
</evidence>
<dbReference type="GO" id="GO:0006805">
    <property type="term" value="P:xenobiotic metabolic process"/>
    <property type="evidence" value="ECO:0007669"/>
    <property type="project" value="TreeGrafter"/>
</dbReference>
<feature type="transmembrane region" description="Helical" evidence="16">
    <location>
        <begin position="63"/>
        <end position="83"/>
    </location>
</feature>
<keyword evidence="5 13" id="KW-0349">Heme</keyword>
<dbReference type="Gene3D" id="1.10.630.10">
    <property type="entry name" value="Cytochrome P450"/>
    <property type="match status" value="1"/>
</dbReference>
<dbReference type="FunFam" id="1.10.630.10:FF:000001">
    <property type="entry name" value="Cytochrome P450, family 2"/>
    <property type="match status" value="1"/>
</dbReference>